<reference evidence="2 3" key="1">
    <citation type="submission" date="2022-10" db="EMBL/GenBank/DDBJ databases">
        <title>The complete genomes of actinobacterial strains from the NBC collection.</title>
        <authorList>
            <person name="Joergensen T.S."/>
            <person name="Alvarez Arevalo M."/>
            <person name="Sterndorff E.B."/>
            <person name="Faurdal D."/>
            <person name="Vuksanovic O."/>
            <person name="Mourched A.-S."/>
            <person name="Charusanti P."/>
            <person name="Shaw S."/>
            <person name="Blin K."/>
            <person name="Weber T."/>
        </authorList>
    </citation>
    <scope>NUCLEOTIDE SEQUENCE [LARGE SCALE GENOMIC DNA]</scope>
    <source>
        <strain evidence="2 3">NBC_00456</strain>
    </source>
</reference>
<feature type="region of interest" description="Disordered" evidence="1">
    <location>
        <begin position="1"/>
        <end position="33"/>
    </location>
</feature>
<dbReference type="RefSeq" id="WP_328341444.1">
    <property type="nucleotide sequence ID" value="NZ_CP107906.1"/>
</dbReference>
<gene>
    <name evidence="2" type="ORF">OHB29_23780</name>
</gene>
<dbReference type="Proteomes" id="UP001341259">
    <property type="component" value="Chromosome"/>
</dbReference>
<evidence type="ECO:0000313" key="3">
    <source>
        <dbReference type="Proteomes" id="UP001341259"/>
    </source>
</evidence>
<keyword evidence="3" id="KW-1185">Reference proteome</keyword>
<organism evidence="2 3">
    <name type="scientific">Streptomyces violaceus</name>
    <name type="common">Streptomyces venezuelae</name>
    <dbReference type="NCBI Taxonomy" id="1936"/>
    <lineage>
        <taxon>Bacteria</taxon>
        <taxon>Bacillati</taxon>
        <taxon>Actinomycetota</taxon>
        <taxon>Actinomycetes</taxon>
        <taxon>Kitasatosporales</taxon>
        <taxon>Streptomycetaceae</taxon>
        <taxon>Streptomyces</taxon>
    </lineage>
</organism>
<protein>
    <submittedName>
        <fullName evidence="2">Uncharacterized protein</fullName>
    </submittedName>
</protein>
<accession>A0ABZ1NVJ6</accession>
<name>A0ABZ1NVJ6_STRVL</name>
<sequence>MDRDTYGFNSEDEGHDAFKQSGSTRGRGAGRKGKHQRDAAAWCRWLREQVAQDIDRQTEVLITRTEARTDAVLRAVGGLSERLDAVARDVELLLNALRDQGVRDAIDTGRATSDVHRRHLELATTYQTLVTQSLRELGRMLCPKDGDEGPTELARRRAESVAHLVVLLFQPLHEPMSSTPEEIVARLRAFGLATEGAQFRGQFAIVFRRAVELRAGVASLALTAELDFSVDPTALQPERYQPWEQQQADDAHPEFLIAPAYVVGGDRPRSLSRPIVFVTPRGRP</sequence>
<proteinExistence type="predicted"/>
<evidence type="ECO:0000313" key="2">
    <source>
        <dbReference type="EMBL" id="WUG95793.1"/>
    </source>
</evidence>
<evidence type="ECO:0000256" key="1">
    <source>
        <dbReference type="SAM" id="MobiDB-lite"/>
    </source>
</evidence>
<dbReference type="EMBL" id="CP107906">
    <property type="protein sequence ID" value="WUG95793.1"/>
    <property type="molecule type" value="Genomic_DNA"/>
</dbReference>